<organism evidence="4 5">
    <name type="scientific">Rubricoccus marinus</name>
    <dbReference type="NCBI Taxonomy" id="716817"/>
    <lineage>
        <taxon>Bacteria</taxon>
        <taxon>Pseudomonadati</taxon>
        <taxon>Rhodothermota</taxon>
        <taxon>Rhodothermia</taxon>
        <taxon>Rhodothermales</taxon>
        <taxon>Rubricoccaceae</taxon>
        <taxon>Rubricoccus</taxon>
    </lineage>
</organism>
<dbReference type="InterPro" id="IPR016181">
    <property type="entry name" value="Acyl_CoA_acyltransferase"/>
</dbReference>
<dbReference type="Proteomes" id="UP000216446">
    <property type="component" value="Unassembled WGS sequence"/>
</dbReference>
<gene>
    <name evidence="4" type="ORF">BSZ36_01210</name>
</gene>
<dbReference type="PANTHER" id="PTHR43877:SF2">
    <property type="entry name" value="AMINOALKYLPHOSPHONATE N-ACETYLTRANSFERASE-RELATED"/>
    <property type="match status" value="1"/>
</dbReference>
<reference evidence="4 5" key="1">
    <citation type="submission" date="2016-11" db="EMBL/GenBank/DDBJ databases">
        <title>Study of marine rhodopsin-containing bacteria.</title>
        <authorList>
            <person name="Yoshizawa S."/>
            <person name="Kumagai Y."/>
            <person name="Kogure K."/>
        </authorList>
    </citation>
    <scope>NUCLEOTIDE SEQUENCE [LARGE SCALE GENOMIC DNA]</scope>
    <source>
        <strain evidence="4 5">SG-29</strain>
    </source>
</reference>
<evidence type="ECO:0000313" key="5">
    <source>
        <dbReference type="Proteomes" id="UP000216446"/>
    </source>
</evidence>
<evidence type="ECO:0000313" key="4">
    <source>
        <dbReference type="EMBL" id="OZC01721.1"/>
    </source>
</evidence>
<dbReference type="InterPro" id="IPR050832">
    <property type="entry name" value="Bact_Acetyltransf"/>
</dbReference>
<dbReference type="OrthoDB" id="9792929at2"/>
<dbReference type="CDD" id="cd04301">
    <property type="entry name" value="NAT_SF"/>
    <property type="match status" value="1"/>
</dbReference>
<dbReference type="PANTHER" id="PTHR43877">
    <property type="entry name" value="AMINOALKYLPHOSPHONATE N-ACETYLTRANSFERASE-RELATED-RELATED"/>
    <property type="match status" value="1"/>
</dbReference>
<dbReference type="Gene3D" id="3.40.630.30">
    <property type="match status" value="1"/>
</dbReference>
<keyword evidence="5" id="KW-1185">Reference proteome</keyword>
<dbReference type="InterPro" id="IPR000182">
    <property type="entry name" value="GNAT_dom"/>
</dbReference>
<dbReference type="PROSITE" id="PS51186">
    <property type="entry name" value="GNAT"/>
    <property type="match status" value="1"/>
</dbReference>
<feature type="domain" description="N-acetyltransferase" evidence="3">
    <location>
        <begin position="1"/>
        <end position="147"/>
    </location>
</feature>
<name>A0A259TVG4_9BACT</name>
<evidence type="ECO:0000259" key="3">
    <source>
        <dbReference type="PROSITE" id="PS51186"/>
    </source>
</evidence>
<dbReference type="GO" id="GO:0016747">
    <property type="term" value="F:acyltransferase activity, transferring groups other than amino-acyl groups"/>
    <property type="evidence" value="ECO:0007669"/>
    <property type="project" value="InterPro"/>
</dbReference>
<dbReference type="RefSeq" id="WP_094545339.1">
    <property type="nucleotide sequence ID" value="NZ_MQWB01000001.1"/>
</dbReference>
<keyword evidence="1 4" id="KW-0808">Transferase</keyword>
<protein>
    <submittedName>
        <fullName evidence="4">GNAT family N-acetyltransferase</fullName>
    </submittedName>
</protein>
<dbReference type="AlphaFoldDB" id="A0A259TVG4"/>
<keyword evidence="2" id="KW-0012">Acyltransferase</keyword>
<evidence type="ECO:0000256" key="1">
    <source>
        <dbReference type="ARBA" id="ARBA00022679"/>
    </source>
</evidence>
<comment type="caution">
    <text evidence="4">The sequence shown here is derived from an EMBL/GenBank/DDBJ whole genome shotgun (WGS) entry which is preliminary data.</text>
</comment>
<dbReference type="InParanoid" id="A0A259TVG4"/>
<dbReference type="SUPFAM" id="SSF55729">
    <property type="entry name" value="Acyl-CoA N-acyltransferases (Nat)"/>
    <property type="match status" value="1"/>
</dbReference>
<accession>A0A259TVG4</accession>
<sequence length="147" mass="16399">MPVIRATAQHLDALAPLFDAYRQFYRQAPDPDGARRFLAERIARGESVILLASGDGGPPTGFTQLYPSFSSVRMRRVWVLNDLFVAPEARRSGVARALMNAARDFAREDGAVSLELATERTNASAQALYDSLGYERDDAYWHYALML</sequence>
<proteinExistence type="predicted"/>
<dbReference type="Pfam" id="PF00583">
    <property type="entry name" value="Acetyltransf_1"/>
    <property type="match status" value="1"/>
</dbReference>
<dbReference type="EMBL" id="MQWB01000001">
    <property type="protein sequence ID" value="OZC01721.1"/>
    <property type="molecule type" value="Genomic_DNA"/>
</dbReference>
<evidence type="ECO:0000256" key="2">
    <source>
        <dbReference type="ARBA" id="ARBA00023315"/>
    </source>
</evidence>